<accession>A0A378LSC3</accession>
<dbReference type="EMBL" id="UGPB01000001">
    <property type="protein sequence ID" value="STY28742.1"/>
    <property type="molecule type" value="Genomic_DNA"/>
</dbReference>
<reference evidence="21 22" key="1">
    <citation type="submission" date="2018-06" db="EMBL/GenBank/DDBJ databases">
        <authorList>
            <consortium name="Pathogen Informatics"/>
            <person name="Doyle S."/>
        </authorList>
    </citation>
    <scope>NUCLEOTIDE SEQUENCE [LARGE SCALE GENOMIC DNA]</scope>
    <source>
        <strain evidence="21 22">NCTC11532</strain>
    </source>
</reference>
<dbReference type="GO" id="GO:0008652">
    <property type="term" value="P:amino acid biosynthetic process"/>
    <property type="evidence" value="ECO:0007669"/>
    <property type="project" value="UniProtKB-KW"/>
</dbReference>
<dbReference type="NCBIfam" id="TIGR01357">
    <property type="entry name" value="aroB"/>
    <property type="match status" value="1"/>
</dbReference>
<dbReference type="GO" id="GO:0000166">
    <property type="term" value="F:nucleotide binding"/>
    <property type="evidence" value="ECO:0007669"/>
    <property type="project" value="UniProtKB-KW"/>
</dbReference>
<evidence type="ECO:0000256" key="7">
    <source>
        <dbReference type="ARBA" id="ARBA00013031"/>
    </source>
</evidence>
<evidence type="ECO:0000256" key="6">
    <source>
        <dbReference type="ARBA" id="ARBA00005412"/>
    </source>
</evidence>
<feature type="binding site" evidence="18">
    <location>
        <position position="251"/>
    </location>
    <ligand>
        <name>Zn(2+)</name>
        <dbReference type="ChEBI" id="CHEBI:29105"/>
    </ligand>
</feature>
<comment type="function">
    <text evidence="3 18">Catalyzes the conversion of 3-deoxy-D-arabino-heptulosonate 7-phosphate (DAHP) to dehydroquinate (DHQ).</text>
</comment>
<proteinExistence type="inferred from homology"/>
<feature type="binding site" evidence="18">
    <location>
        <position position="188"/>
    </location>
    <ligand>
        <name>Zn(2+)</name>
        <dbReference type="ChEBI" id="CHEBI:29105"/>
    </ligand>
</feature>
<evidence type="ECO:0000259" key="20">
    <source>
        <dbReference type="Pfam" id="PF24621"/>
    </source>
</evidence>
<comment type="pathway">
    <text evidence="5 18">Metabolic intermediate biosynthesis; chorismate biosynthesis; chorismate from D-erythrose 4-phosphate and phosphoenolpyruvate: step 2/7.</text>
</comment>
<evidence type="ECO:0000256" key="18">
    <source>
        <dbReference type="HAMAP-Rule" id="MF_00110"/>
    </source>
</evidence>
<dbReference type="HAMAP" id="MF_00110">
    <property type="entry name" value="DHQ_synthase"/>
    <property type="match status" value="1"/>
</dbReference>
<dbReference type="EC" id="4.2.3.4" evidence="7 18"/>
<dbReference type="InterPro" id="IPR056179">
    <property type="entry name" value="DHQS_C"/>
</dbReference>
<feature type="binding site" evidence="18">
    <location>
        <position position="146"/>
    </location>
    <ligand>
        <name>NAD(+)</name>
        <dbReference type="ChEBI" id="CHEBI:57540"/>
    </ligand>
</feature>
<dbReference type="FunFam" id="3.40.50.1970:FF:000001">
    <property type="entry name" value="3-dehydroquinate synthase"/>
    <property type="match status" value="1"/>
</dbReference>
<dbReference type="GO" id="GO:0003856">
    <property type="term" value="F:3-dehydroquinate synthase activity"/>
    <property type="evidence" value="ECO:0007669"/>
    <property type="project" value="UniProtKB-UniRule"/>
</dbReference>
<evidence type="ECO:0000259" key="19">
    <source>
        <dbReference type="Pfam" id="PF01761"/>
    </source>
</evidence>
<keyword evidence="10 18" id="KW-0028">Amino-acid biosynthesis</keyword>
<protein>
    <recommendedName>
        <fullName evidence="8 18">3-dehydroquinate synthase</fullName>
        <shortName evidence="18">DHQS</shortName>
        <ecNumber evidence="7 18">4.2.3.4</ecNumber>
    </recommendedName>
</protein>
<evidence type="ECO:0000256" key="16">
    <source>
        <dbReference type="ARBA" id="ARBA00023239"/>
    </source>
</evidence>
<keyword evidence="15 18" id="KW-0057">Aromatic amino acid biosynthesis</keyword>
<evidence type="ECO:0000256" key="5">
    <source>
        <dbReference type="ARBA" id="ARBA00004661"/>
    </source>
</evidence>
<evidence type="ECO:0000256" key="11">
    <source>
        <dbReference type="ARBA" id="ARBA00022723"/>
    </source>
</evidence>
<evidence type="ECO:0000256" key="2">
    <source>
        <dbReference type="ARBA" id="ARBA00001911"/>
    </source>
</evidence>
<evidence type="ECO:0000256" key="10">
    <source>
        <dbReference type="ARBA" id="ARBA00022605"/>
    </source>
</evidence>
<evidence type="ECO:0000256" key="12">
    <source>
        <dbReference type="ARBA" id="ARBA00022741"/>
    </source>
</evidence>
<comment type="similarity">
    <text evidence="6 18">Belongs to the sugar phosphate cyclases superfamily. Dehydroquinate synthase family.</text>
</comment>
<evidence type="ECO:0000256" key="1">
    <source>
        <dbReference type="ARBA" id="ARBA00001393"/>
    </source>
</evidence>
<name>A0A378LSC3_9GAMM</name>
<dbReference type="GO" id="GO:0009073">
    <property type="term" value="P:aromatic amino acid family biosynthetic process"/>
    <property type="evidence" value="ECO:0007669"/>
    <property type="project" value="UniProtKB-KW"/>
</dbReference>
<evidence type="ECO:0000256" key="3">
    <source>
        <dbReference type="ARBA" id="ARBA00003485"/>
    </source>
</evidence>
<keyword evidence="9 18" id="KW-0963">Cytoplasm</keyword>
<evidence type="ECO:0000256" key="8">
    <source>
        <dbReference type="ARBA" id="ARBA00017684"/>
    </source>
</evidence>
<dbReference type="InterPro" id="IPR030960">
    <property type="entry name" value="DHQS/DOIS_N"/>
</dbReference>
<dbReference type="InterPro" id="IPR050071">
    <property type="entry name" value="Dehydroquinate_synthase"/>
</dbReference>
<evidence type="ECO:0000256" key="13">
    <source>
        <dbReference type="ARBA" id="ARBA00022833"/>
    </source>
</evidence>
<evidence type="ECO:0000256" key="9">
    <source>
        <dbReference type="ARBA" id="ARBA00022490"/>
    </source>
</evidence>
<dbReference type="InterPro" id="IPR016037">
    <property type="entry name" value="DHQ_synth_AroB"/>
</dbReference>
<evidence type="ECO:0000313" key="22">
    <source>
        <dbReference type="Proteomes" id="UP000255297"/>
    </source>
</evidence>
<feature type="domain" description="3-dehydroquinate synthase C-terminal" evidence="20">
    <location>
        <begin position="185"/>
        <end position="328"/>
    </location>
</feature>
<dbReference type="STRING" id="1122170.GCA_000701265_02100"/>
<dbReference type="GO" id="GO:0046872">
    <property type="term" value="F:metal ion binding"/>
    <property type="evidence" value="ECO:0007669"/>
    <property type="project" value="UniProtKB-KW"/>
</dbReference>
<dbReference type="PIRSF" id="PIRSF001455">
    <property type="entry name" value="DHQ_synth"/>
    <property type="match status" value="1"/>
</dbReference>
<dbReference type="RefSeq" id="WP_031567827.1">
    <property type="nucleotide sequence ID" value="NZ_CAAAIS010000007.1"/>
</dbReference>
<feature type="binding site" evidence="18">
    <location>
        <begin position="133"/>
        <end position="134"/>
    </location>
    <ligand>
        <name>NAD(+)</name>
        <dbReference type="ChEBI" id="CHEBI:57540"/>
    </ligand>
</feature>
<evidence type="ECO:0000313" key="21">
    <source>
        <dbReference type="EMBL" id="STY28742.1"/>
    </source>
</evidence>
<dbReference type="OrthoDB" id="9806583at2"/>
<comment type="cofactor">
    <cofactor evidence="18">
        <name>Co(2+)</name>
        <dbReference type="ChEBI" id="CHEBI:48828"/>
    </cofactor>
    <cofactor evidence="18">
        <name>Zn(2+)</name>
        <dbReference type="ChEBI" id="CHEBI:29105"/>
    </cofactor>
    <text evidence="18">Binds 1 divalent metal cation per subunit. Can use either Co(2+) or Zn(2+).</text>
</comment>
<feature type="binding site" evidence="18">
    <location>
        <begin position="75"/>
        <end position="80"/>
    </location>
    <ligand>
        <name>NAD(+)</name>
        <dbReference type="ChEBI" id="CHEBI:57540"/>
    </ligand>
</feature>
<dbReference type="InterPro" id="IPR030963">
    <property type="entry name" value="DHQ_synth_fam"/>
</dbReference>
<keyword evidence="13 18" id="KW-0862">Zinc</keyword>
<evidence type="ECO:0000256" key="4">
    <source>
        <dbReference type="ARBA" id="ARBA00004496"/>
    </source>
</evidence>
<feature type="binding site" evidence="18">
    <location>
        <position position="268"/>
    </location>
    <ligand>
        <name>Zn(2+)</name>
        <dbReference type="ChEBI" id="CHEBI:29105"/>
    </ligand>
</feature>
<dbReference type="PANTHER" id="PTHR43622:SF7">
    <property type="entry name" value="3-DEHYDROQUINATE SYNTHASE, CHLOROPLASTIC"/>
    <property type="match status" value="1"/>
</dbReference>
<keyword evidence="22" id="KW-1185">Reference proteome</keyword>
<keyword evidence="14 18" id="KW-0520">NAD</keyword>
<dbReference type="Gene3D" id="1.20.1090.10">
    <property type="entry name" value="Dehydroquinate synthase-like - alpha domain"/>
    <property type="match status" value="1"/>
</dbReference>
<feature type="binding site" evidence="18">
    <location>
        <begin position="109"/>
        <end position="113"/>
    </location>
    <ligand>
        <name>NAD(+)</name>
        <dbReference type="ChEBI" id="CHEBI:57540"/>
    </ligand>
</feature>
<evidence type="ECO:0000256" key="17">
    <source>
        <dbReference type="ARBA" id="ARBA00023285"/>
    </source>
</evidence>
<dbReference type="Gene3D" id="3.40.50.1970">
    <property type="match status" value="1"/>
</dbReference>
<dbReference type="GO" id="GO:0005737">
    <property type="term" value="C:cytoplasm"/>
    <property type="evidence" value="ECO:0007669"/>
    <property type="project" value="UniProtKB-SubCell"/>
</dbReference>
<organism evidence="21 22">
    <name type="scientific">Legionella wadsworthii</name>
    <dbReference type="NCBI Taxonomy" id="28088"/>
    <lineage>
        <taxon>Bacteria</taxon>
        <taxon>Pseudomonadati</taxon>
        <taxon>Pseudomonadota</taxon>
        <taxon>Gammaproteobacteria</taxon>
        <taxon>Legionellales</taxon>
        <taxon>Legionellaceae</taxon>
        <taxon>Legionella</taxon>
    </lineage>
</organism>
<dbReference type="GO" id="GO:0009423">
    <property type="term" value="P:chorismate biosynthetic process"/>
    <property type="evidence" value="ECO:0007669"/>
    <property type="project" value="UniProtKB-UniRule"/>
</dbReference>
<evidence type="ECO:0000256" key="15">
    <source>
        <dbReference type="ARBA" id="ARBA00023141"/>
    </source>
</evidence>
<sequence length="376" mass="41800">MANFEQYGQIDVSLTEHQYPIIICRNGLQNPNLLRTIVTSSQILIVTNKTIAPLYLEHVQSAFKGTQCDSLILEDGEQYKNEKSLYAIYDVLIQKKHHRDTTLIALGGGVIGDITGFAASTYQRGVKFVQIPTTLLAQIDASIGGKTGINHISGKNMIGSFYQPQAVITDLMTLETLPEREFRAGLAEMIKYGLLSGGDFYNTLQRALHEGLTAQSPLLAQLILECCRIKAQYVETDEKEAGQRALLNLGHTFAHALETYTHYKQWLHGEAVAIGLYCAAVLSLEMQLVDKEFVLQVEQVLQLAGLPHKIPKNIDLILLKDLMKSDKKIKNQCLRFVLIKKAGDCYLEAGVTENCLYNALDAAVEENKNERGNDSV</sequence>
<comment type="cofactor">
    <cofactor evidence="2 18">
        <name>NAD(+)</name>
        <dbReference type="ChEBI" id="CHEBI:57540"/>
    </cofactor>
</comment>
<comment type="catalytic activity">
    <reaction evidence="1 18">
        <text>7-phospho-2-dehydro-3-deoxy-D-arabino-heptonate = 3-dehydroquinate + phosphate</text>
        <dbReference type="Rhea" id="RHEA:21968"/>
        <dbReference type="ChEBI" id="CHEBI:32364"/>
        <dbReference type="ChEBI" id="CHEBI:43474"/>
        <dbReference type="ChEBI" id="CHEBI:58394"/>
        <dbReference type="EC" id="4.2.3.4"/>
    </reaction>
</comment>
<keyword evidence="11 18" id="KW-0479">Metal-binding</keyword>
<dbReference type="Pfam" id="PF01761">
    <property type="entry name" value="DHQ_synthase"/>
    <property type="match status" value="1"/>
</dbReference>
<dbReference type="Proteomes" id="UP000255297">
    <property type="component" value="Unassembled WGS sequence"/>
</dbReference>
<feature type="binding site" evidence="18">
    <location>
        <begin position="173"/>
        <end position="176"/>
    </location>
    <ligand>
        <name>NAD(+)</name>
        <dbReference type="ChEBI" id="CHEBI:57540"/>
    </ligand>
</feature>
<dbReference type="PANTHER" id="PTHR43622">
    <property type="entry name" value="3-DEHYDROQUINATE SYNTHASE"/>
    <property type="match status" value="1"/>
</dbReference>
<evidence type="ECO:0000256" key="14">
    <source>
        <dbReference type="ARBA" id="ARBA00023027"/>
    </source>
</evidence>
<keyword evidence="12 18" id="KW-0547">Nucleotide-binding</keyword>
<dbReference type="AlphaFoldDB" id="A0A378LSC3"/>
<feature type="domain" description="3-dehydroquinate synthase N-terminal" evidence="19">
    <location>
        <begin position="71"/>
        <end position="183"/>
    </location>
</feature>
<dbReference type="CDD" id="cd08195">
    <property type="entry name" value="DHQS"/>
    <property type="match status" value="1"/>
</dbReference>
<gene>
    <name evidence="18 21" type="primary">aroB</name>
    <name evidence="21" type="ORF">NCTC11532_00917</name>
</gene>
<dbReference type="Pfam" id="PF24621">
    <property type="entry name" value="DHQS_C"/>
    <property type="match status" value="1"/>
</dbReference>
<feature type="binding site" evidence="18">
    <location>
        <position position="155"/>
    </location>
    <ligand>
        <name>NAD(+)</name>
        <dbReference type="ChEBI" id="CHEBI:57540"/>
    </ligand>
</feature>
<comment type="subcellular location">
    <subcellularLocation>
        <location evidence="4 18">Cytoplasm</location>
    </subcellularLocation>
</comment>
<dbReference type="UniPathway" id="UPA00053">
    <property type="reaction ID" value="UER00085"/>
</dbReference>
<keyword evidence="17 18" id="KW-0170">Cobalt</keyword>
<dbReference type="SUPFAM" id="SSF56796">
    <property type="entry name" value="Dehydroquinate synthase-like"/>
    <property type="match status" value="1"/>
</dbReference>
<keyword evidence="16 18" id="KW-0456">Lyase</keyword>